<gene>
    <name evidence="1" type="ORF">Dpep_2286</name>
</gene>
<dbReference type="PaxDb" id="469381-Dpep_2286"/>
<dbReference type="AlphaFoldDB" id="D2Z447"/>
<evidence type="ECO:0000313" key="1">
    <source>
        <dbReference type="EMBL" id="EFC92308.1"/>
    </source>
</evidence>
<dbReference type="eggNOG" id="ENOG50330FX">
    <property type="taxonomic scope" value="Bacteria"/>
</dbReference>
<keyword evidence="2" id="KW-1185">Reference proteome</keyword>
<proteinExistence type="predicted"/>
<evidence type="ECO:0000313" key="2">
    <source>
        <dbReference type="Proteomes" id="UP000006427"/>
    </source>
</evidence>
<accession>D2Z447</accession>
<sequence>MEVSIEYSYGVPVDELLRKLYSLRIDWVVIEKKKKKVVLHKERLISFMGMGLGDSPVEEVLKGKRFSSFEDIPQGEKVLFLDDKGGRIEGFDRESPDAPVTPSWWSVPLPIVKIDGGTELNEKAAALFGRLSLTAKEIKSLGEKGEALLSKGKKRVYLSEIEGPYYLVEDVSGEVSMAEDIGWWAAVGRALADRLRREGKDLVRRDRMSQAGADNELLPCRWENDLLGYLEIKDGGTAGSPSTGDE</sequence>
<dbReference type="EMBL" id="ABTR02000001">
    <property type="protein sequence ID" value="EFC92308.1"/>
    <property type="molecule type" value="Genomic_DNA"/>
</dbReference>
<organism evidence="1 2">
    <name type="scientific">Dethiosulfovibrio peptidovorans DSM 11002</name>
    <dbReference type="NCBI Taxonomy" id="469381"/>
    <lineage>
        <taxon>Bacteria</taxon>
        <taxon>Thermotogati</taxon>
        <taxon>Synergistota</taxon>
        <taxon>Synergistia</taxon>
        <taxon>Synergistales</taxon>
        <taxon>Dethiosulfovibrionaceae</taxon>
        <taxon>Dethiosulfovibrio</taxon>
    </lineage>
</organism>
<comment type="caution">
    <text evidence="1">The sequence shown here is derived from an EMBL/GenBank/DDBJ whole genome shotgun (WGS) entry which is preliminary data.</text>
</comment>
<reference evidence="1 2" key="1">
    <citation type="journal article" date="2010" name="Stand. Genomic Sci.">
        <title>Permanent draft genome sequence of Dethiosulfovibrio peptidovorans type strain (SEBR 4207).</title>
        <authorList>
            <person name="Labutti K."/>
            <person name="Mayilraj S."/>
            <person name="Clum A."/>
            <person name="Lucas S."/>
            <person name="Glavina Del Rio T."/>
            <person name="Nolan M."/>
            <person name="Tice H."/>
            <person name="Cheng J.F."/>
            <person name="Pitluck S."/>
            <person name="Liolios K."/>
            <person name="Ivanova N."/>
            <person name="Mavromatis K."/>
            <person name="Mikhailova N."/>
            <person name="Pati A."/>
            <person name="Goodwin L."/>
            <person name="Chen A."/>
            <person name="Palaniappan K."/>
            <person name="Land M."/>
            <person name="Hauser L."/>
            <person name="Chang Y.J."/>
            <person name="Jeffries C.D."/>
            <person name="Rohde M."/>
            <person name="Spring S."/>
            <person name="Goker M."/>
            <person name="Woyke T."/>
            <person name="Bristow J."/>
            <person name="Eisen J.A."/>
            <person name="Markowitz V."/>
            <person name="Hugenholtz P."/>
            <person name="Kyrpides N.C."/>
            <person name="Klenk H.P."/>
            <person name="Lapidus A."/>
        </authorList>
    </citation>
    <scope>NUCLEOTIDE SEQUENCE [LARGE SCALE GENOMIC DNA]</scope>
    <source>
        <strain evidence="1 2">DSM 11002</strain>
    </source>
</reference>
<dbReference type="STRING" id="469381.Dpep_2286"/>
<protein>
    <submittedName>
        <fullName evidence="1">Uncharacterized protein</fullName>
    </submittedName>
</protein>
<dbReference type="Proteomes" id="UP000006427">
    <property type="component" value="Unassembled WGS sequence"/>
</dbReference>
<name>D2Z447_9BACT</name>